<dbReference type="SUPFAM" id="SSF57414">
    <property type="entry name" value="Hairpin loop containing domain-like"/>
    <property type="match status" value="1"/>
</dbReference>
<dbReference type="PROSITE" id="PS50948">
    <property type="entry name" value="PAN"/>
    <property type="match status" value="1"/>
</dbReference>
<dbReference type="Gene3D" id="2.10.70.10">
    <property type="entry name" value="Complement Module, domain 1"/>
    <property type="match status" value="1"/>
</dbReference>
<dbReference type="Gene3D" id="3.10.100.10">
    <property type="entry name" value="Mannose-Binding Protein A, subunit A"/>
    <property type="match status" value="1"/>
</dbReference>
<evidence type="ECO:0000256" key="2">
    <source>
        <dbReference type="ARBA" id="ARBA00023157"/>
    </source>
</evidence>
<accession>A0A8W8NVV5</accession>
<dbReference type="SMART" id="SM00034">
    <property type="entry name" value="CLECT"/>
    <property type="match status" value="1"/>
</dbReference>
<dbReference type="PROSITE" id="PS00615">
    <property type="entry name" value="C_TYPE_LECTIN_1"/>
    <property type="match status" value="1"/>
</dbReference>
<evidence type="ECO:0000259" key="7">
    <source>
        <dbReference type="PROSITE" id="PS50948"/>
    </source>
</evidence>
<keyword evidence="3" id="KW-0768">Sushi</keyword>
<evidence type="ECO:0000256" key="4">
    <source>
        <dbReference type="SAM" id="SignalP"/>
    </source>
</evidence>
<dbReference type="InterPro" id="IPR016187">
    <property type="entry name" value="CTDL_fold"/>
</dbReference>
<dbReference type="InterPro" id="IPR050111">
    <property type="entry name" value="C-type_lectin/snaclec_domain"/>
</dbReference>
<feature type="signal peptide" evidence="4">
    <location>
        <begin position="1"/>
        <end position="22"/>
    </location>
</feature>
<proteinExistence type="predicted"/>
<evidence type="ECO:0000256" key="3">
    <source>
        <dbReference type="PROSITE-ProRule" id="PRU00302"/>
    </source>
</evidence>
<keyword evidence="9" id="KW-1185">Reference proteome</keyword>
<dbReference type="Pfam" id="PF00059">
    <property type="entry name" value="Lectin_C"/>
    <property type="match status" value="1"/>
</dbReference>
<dbReference type="InterPro" id="IPR001304">
    <property type="entry name" value="C-type_lectin-like"/>
</dbReference>
<dbReference type="PANTHER" id="PTHR22803">
    <property type="entry name" value="MANNOSE, PHOSPHOLIPASE, LECTIN RECEPTOR RELATED"/>
    <property type="match status" value="1"/>
</dbReference>
<dbReference type="Proteomes" id="UP000005408">
    <property type="component" value="Unassembled WGS sequence"/>
</dbReference>
<dbReference type="InterPro" id="IPR003609">
    <property type="entry name" value="Pan_app"/>
</dbReference>
<dbReference type="InterPro" id="IPR016186">
    <property type="entry name" value="C-type_lectin-like/link_sf"/>
</dbReference>
<feature type="domain" description="Apple" evidence="7">
    <location>
        <begin position="20"/>
        <end position="102"/>
    </location>
</feature>
<dbReference type="OrthoDB" id="6153286at2759"/>
<dbReference type="OMA" id="SHACYLN"/>
<protein>
    <submittedName>
        <fullName evidence="8">Uncharacterized protein</fullName>
    </submittedName>
</protein>
<comment type="caution">
    <text evidence="3">Lacks conserved residue(s) required for the propagation of feature annotation.</text>
</comment>
<evidence type="ECO:0000256" key="1">
    <source>
        <dbReference type="ARBA" id="ARBA00022729"/>
    </source>
</evidence>
<keyword evidence="1 4" id="KW-0732">Signal</keyword>
<dbReference type="EnsemblMetazoa" id="G7898.1">
    <property type="protein sequence ID" value="G7898.1:cds"/>
    <property type="gene ID" value="G7898"/>
</dbReference>
<dbReference type="SUPFAM" id="SSF57535">
    <property type="entry name" value="Complement control module/SCR domain"/>
    <property type="match status" value="1"/>
</dbReference>
<dbReference type="AlphaFoldDB" id="A0A8W8NVV5"/>
<dbReference type="InterPro" id="IPR018378">
    <property type="entry name" value="C-type_lectin_CS"/>
</dbReference>
<dbReference type="CDD" id="cd00033">
    <property type="entry name" value="CCP"/>
    <property type="match status" value="1"/>
</dbReference>
<evidence type="ECO:0000313" key="8">
    <source>
        <dbReference type="EnsemblMetazoa" id="G7898.1:cds"/>
    </source>
</evidence>
<dbReference type="PROSITE" id="PS50041">
    <property type="entry name" value="C_TYPE_LECTIN_2"/>
    <property type="match status" value="1"/>
</dbReference>
<evidence type="ECO:0000259" key="6">
    <source>
        <dbReference type="PROSITE" id="PS50923"/>
    </source>
</evidence>
<dbReference type="InterPro" id="IPR000436">
    <property type="entry name" value="Sushi_SCR_CCP_dom"/>
</dbReference>
<feature type="chain" id="PRO_5036505394" evidence="4">
    <location>
        <begin position="23"/>
        <end position="333"/>
    </location>
</feature>
<dbReference type="Pfam" id="PF00024">
    <property type="entry name" value="PAN_1"/>
    <property type="match status" value="1"/>
</dbReference>
<feature type="domain" description="Sushi" evidence="6">
    <location>
        <begin position="138"/>
        <end position="198"/>
    </location>
</feature>
<keyword evidence="2" id="KW-1015">Disulfide bond</keyword>
<dbReference type="SMART" id="SM00032">
    <property type="entry name" value="CCP"/>
    <property type="match status" value="1"/>
</dbReference>
<dbReference type="PROSITE" id="PS50923">
    <property type="entry name" value="SUSHI"/>
    <property type="match status" value="1"/>
</dbReference>
<dbReference type="Pfam" id="PF00084">
    <property type="entry name" value="Sushi"/>
    <property type="match status" value="1"/>
</dbReference>
<reference evidence="8" key="1">
    <citation type="submission" date="2022-08" db="UniProtKB">
        <authorList>
            <consortium name="EnsemblMetazoa"/>
        </authorList>
    </citation>
    <scope>IDENTIFICATION</scope>
    <source>
        <strain evidence="8">05x7-T-G4-1.051#20</strain>
    </source>
</reference>
<sequence>MWMFQTSKALWLLINLIVQCSSNLHPGFSRLEHGHRLDGSVINSFPEFSFLDCVTECLVTPRCVSVNYFKGANFCELNYEKKETANIKFPESPGWVYSEKDHWPKELAGVCSNSNCSLHEKCAHKKYTKDEHFKCVISDCGIPDRTGNLDLSQTRREDAIGIHRRIHASCSEGYYLIGSGRLTCQSNGEWKYDILCEDEDGWKKYGQRIYRLVTEIETWNSAKIYCESKDAYLVEIDSLDENTWVFENFIVPNLPDDCSIWGCTVWIGGNDRENEGHFVWSRDGNPITFKKWNSRNPDNYNGNEDCIEMRHDGSWNDRQCDHLTLFVCEKDIN</sequence>
<dbReference type="InterPro" id="IPR035976">
    <property type="entry name" value="Sushi/SCR/CCP_sf"/>
</dbReference>
<dbReference type="SUPFAM" id="SSF56436">
    <property type="entry name" value="C-type lectin-like"/>
    <property type="match status" value="1"/>
</dbReference>
<feature type="domain" description="C-type lectin" evidence="5">
    <location>
        <begin position="205"/>
        <end position="329"/>
    </location>
</feature>
<name>A0A8W8NVV5_MAGGI</name>
<organism evidence="8 9">
    <name type="scientific">Magallana gigas</name>
    <name type="common">Pacific oyster</name>
    <name type="synonym">Crassostrea gigas</name>
    <dbReference type="NCBI Taxonomy" id="29159"/>
    <lineage>
        <taxon>Eukaryota</taxon>
        <taxon>Metazoa</taxon>
        <taxon>Spiralia</taxon>
        <taxon>Lophotrochozoa</taxon>
        <taxon>Mollusca</taxon>
        <taxon>Bivalvia</taxon>
        <taxon>Autobranchia</taxon>
        <taxon>Pteriomorphia</taxon>
        <taxon>Ostreida</taxon>
        <taxon>Ostreoidea</taxon>
        <taxon>Ostreidae</taxon>
        <taxon>Magallana</taxon>
    </lineage>
</organism>
<evidence type="ECO:0000313" key="9">
    <source>
        <dbReference type="Proteomes" id="UP000005408"/>
    </source>
</evidence>
<evidence type="ECO:0000259" key="5">
    <source>
        <dbReference type="PROSITE" id="PS50041"/>
    </source>
</evidence>